<gene>
    <name evidence="4" type="ORF">ACFO9E_23915</name>
</gene>
<feature type="region of interest" description="Disordered" evidence="1">
    <location>
        <begin position="96"/>
        <end position="135"/>
    </location>
</feature>
<keyword evidence="2" id="KW-0812">Transmembrane</keyword>
<keyword evidence="5" id="KW-1185">Reference proteome</keyword>
<reference evidence="5" key="1">
    <citation type="journal article" date="2019" name="Int. J. Syst. Evol. Microbiol.">
        <title>The Global Catalogue of Microorganisms (GCM) 10K type strain sequencing project: providing services to taxonomists for standard genome sequencing and annotation.</title>
        <authorList>
            <consortium name="The Broad Institute Genomics Platform"/>
            <consortium name="The Broad Institute Genome Sequencing Center for Infectious Disease"/>
            <person name="Wu L."/>
            <person name="Ma J."/>
        </authorList>
    </citation>
    <scope>NUCLEOTIDE SEQUENCE [LARGE SCALE GENOMIC DNA]</scope>
    <source>
        <strain evidence="5">CGMCC 4.7139</strain>
    </source>
</reference>
<accession>A0ABV9GA54</accession>
<dbReference type="Proteomes" id="UP001595993">
    <property type="component" value="Unassembled WGS sequence"/>
</dbReference>
<sequence length="320" mass="32137">MSMTTPAGWYPDPNVPGSERWWDGAAWSAHTRPVQAHALVQAQAQVQAAGFGPPTVPTRQAPPAGAGGGRARLVALAAAGVVLVGAVATGAVLLGKNDGPAKPETAPSVSEPATTTADPTNSPAAGPSAGDDSALLTDQLNGITMPVPQGWEKSDSTLDEGTTMVTDETYDCPGGGASFCRHGRVSSITAAQTDVNSPATLAKQDIVTAADKAYDEDTLGTRIHGGIKSHTVLKSQSVAVAGRAGYLVRWRVTTGAGPGGYVQSLAFPSTVGTGAMVVVRFAFDAGPDGPKLADMDKIAASIRPIGDSTSGGVGSSIGPG</sequence>
<dbReference type="RefSeq" id="WP_381199207.1">
    <property type="nucleotide sequence ID" value="NZ_JBHSFE010000019.1"/>
</dbReference>
<organism evidence="4 5">
    <name type="scientific">Streptomyces maoxianensis</name>
    <dbReference type="NCBI Taxonomy" id="1459942"/>
    <lineage>
        <taxon>Bacteria</taxon>
        <taxon>Bacillati</taxon>
        <taxon>Actinomycetota</taxon>
        <taxon>Actinomycetes</taxon>
        <taxon>Kitasatosporales</taxon>
        <taxon>Streptomycetaceae</taxon>
        <taxon>Streptomyces</taxon>
    </lineage>
</organism>
<feature type="compositionally biased region" description="Polar residues" evidence="1">
    <location>
        <begin position="107"/>
        <end position="123"/>
    </location>
</feature>
<dbReference type="Pfam" id="PF10708">
    <property type="entry name" value="DUF2510"/>
    <property type="match status" value="1"/>
</dbReference>
<feature type="domain" description="DUF2510" evidence="3">
    <location>
        <begin position="7"/>
        <end position="37"/>
    </location>
</feature>
<keyword evidence="2" id="KW-1133">Transmembrane helix</keyword>
<evidence type="ECO:0000256" key="2">
    <source>
        <dbReference type="SAM" id="Phobius"/>
    </source>
</evidence>
<dbReference type="EMBL" id="JBHSFE010000019">
    <property type="protein sequence ID" value="MFC4610817.1"/>
    <property type="molecule type" value="Genomic_DNA"/>
</dbReference>
<keyword evidence="2" id="KW-0472">Membrane</keyword>
<dbReference type="InterPro" id="IPR018929">
    <property type="entry name" value="DUF2510"/>
</dbReference>
<name>A0ABV9GA54_9ACTN</name>
<proteinExistence type="predicted"/>
<evidence type="ECO:0000259" key="3">
    <source>
        <dbReference type="Pfam" id="PF10708"/>
    </source>
</evidence>
<protein>
    <submittedName>
        <fullName evidence="4">DUF2510 domain-containing protein</fullName>
    </submittedName>
</protein>
<feature type="transmembrane region" description="Helical" evidence="2">
    <location>
        <begin position="73"/>
        <end position="94"/>
    </location>
</feature>
<comment type="caution">
    <text evidence="4">The sequence shown here is derived from an EMBL/GenBank/DDBJ whole genome shotgun (WGS) entry which is preliminary data.</text>
</comment>
<evidence type="ECO:0000313" key="5">
    <source>
        <dbReference type="Proteomes" id="UP001595993"/>
    </source>
</evidence>
<evidence type="ECO:0000256" key="1">
    <source>
        <dbReference type="SAM" id="MobiDB-lite"/>
    </source>
</evidence>
<evidence type="ECO:0000313" key="4">
    <source>
        <dbReference type="EMBL" id="MFC4610817.1"/>
    </source>
</evidence>